<keyword evidence="3" id="KW-1185">Reference proteome</keyword>
<proteinExistence type="predicted"/>
<accession>A0ABP4V0F4</accession>
<evidence type="ECO:0000313" key="2">
    <source>
        <dbReference type="EMBL" id="GAA1713274.1"/>
    </source>
</evidence>
<keyword evidence="1" id="KW-0732">Signal</keyword>
<sequence length="60" mass="5978">MSIKKALIAPATVALLLAGLTTGPQVTTSGLSETQTPSTVTTDLVVADGPVVPSGDTPWT</sequence>
<organism evidence="2 3">
    <name type="scientific">Kribbella yunnanensis</name>
    <dbReference type="NCBI Taxonomy" id="190194"/>
    <lineage>
        <taxon>Bacteria</taxon>
        <taxon>Bacillati</taxon>
        <taxon>Actinomycetota</taxon>
        <taxon>Actinomycetes</taxon>
        <taxon>Propionibacteriales</taxon>
        <taxon>Kribbellaceae</taxon>
        <taxon>Kribbella</taxon>
    </lineage>
</organism>
<protein>
    <submittedName>
        <fullName evidence="2">Uncharacterized protein</fullName>
    </submittedName>
</protein>
<evidence type="ECO:0000256" key="1">
    <source>
        <dbReference type="SAM" id="SignalP"/>
    </source>
</evidence>
<dbReference type="RefSeq" id="WP_344162545.1">
    <property type="nucleotide sequence ID" value="NZ_BAAANF010000023.1"/>
</dbReference>
<dbReference type="Proteomes" id="UP001500280">
    <property type="component" value="Unassembled WGS sequence"/>
</dbReference>
<feature type="chain" id="PRO_5046806657" evidence="1">
    <location>
        <begin position="25"/>
        <end position="60"/>
    </location>
</feature>
<reference evidence="3" key="1">
    <citation type="journal article" date="2019" name="Int. J. Syst. Evol. Microbiol.">
        <title>The Global Catalogue of Microorganisms (GCM) 10K type strain sequencing project: providing services to taxonomists for standard genome sequencing and annotation.</title>
        <authorList>
            <consortium name="The Broad Institute Genomics Platform"/>
            <consortium name="The Broad Institute Genome Sequencing Center for Infectious Disease"/>
            <person name="Wu L."/>
            <person name="Ma J."/>
        </authorList>
    </citation>
    <scope>NUCLEOTIDE SEQUENCE [LARGE SCALE GENOMIC DNA]</scope>
    <source>
        <strain evidence="3">JCM 14307</strain>
    </source>
</reference>
<feature type="signal peptide" evidence="1">
    <location>
        <begin position="1"/>
        <end position="24"/>
    </location>
</feature>
<gene>
    <name evidence="2" type="ORF">GCM10009745_71930</name>
</gene>
<dbReference type="EMBL" id="BAAANF010000023">
    <property type="protein sequence ID" value="GAA1713274.1"/>
    <property type="molecule type" value="Genomic_DNA"/>
</dbReference>
<name>A0ABP4V0F4_9ACTN</name>
<evidence type="ECO:0000313" key="3">
    <source>
        <dbReference type="Proteomes" id="UP001500280"/>
    </source>
</evidence>
<comment type="caution">
    <text evidence="2">The sequence shown here is derived from an EMBL/GenBank/DDBJ whole genome shotgun (WGS) entry which is preliminary data.</text>
</comment>